<dbReference type="InterPro" id="IPR055171">
    <property type="entry name" value="GT-D-like"/>
</dbReference>
<protein>
    <recommendedName>
        <fullName evidence="1">GT-D fold-like domain-containing protein</fullName>
    </recommendedName>
</protein>
<gene>
    <name evidence="2" type="ORF">FSB78_01465</name>
</gene>
<dbReference type="Proteomes" id="UP000321250">
    <property type="component" value="Unassembled WGS sequence"/>
</dbReference>
<dbReference type="EMBL" id="VOQR01000001">
    <property type="protein sequence ID" value="TXC69776.1"/>
    <property type="molecule type" value="Genomic_DNA"/>
</dbReference>
<reference evidence="2 3" key="1">
    <citation type="journal article" date="2013" name="Antonie Van Leeuwenhoek">
        <title>Sphingomonas ginsenosidivorax sp. nov., with the ability to transform ginsenosides.</title>
        <authorList>
            <person name="Jin X.F."/>
            <person name="Kim J.K."/>
            <person name="Liu Q.M."/>
            <person name="Kang M.S."/>
            <person name="He D."/>
            <person name="Jin F.X."/>
            <person name="Kim S.C."/>
            <person name="Im W.T."/>
        </authorList>
    </citation>
    <scope>NUCLEOTIDE SEQUENCE [LARGE SCALE GENOMIC DNA]</scope>
    <source>
        <strain evidence="2 3">KHI67</strain>
    </source>
</reference>
<feature type="domain" description="GT-D fold-like" evidence="1">
    <location>
        <begin position="2"/>
        <end position="223"/>
    </location>
</feature>
<dbReference type="AlphaFoldDB" id="A0A5C6UCE3"/>
<dbReference type="OrthoDB" id="7284833at2"/>
<name>A0A5C6UCE3_9SPHN</name>
<evidence type="ECO:0000313" key="3">
    <source>
        <dbReference type="Proteomes" id="UP000321250"/>
    </source>
</evidence>
<evidence type="ECO:0000313" key="2">
    <source>
        <dbReference type="EMBL" id="TXC69776.1"/>
    </source>
</evidence>
<accession>A0A5C6UCE3</accession>
<comment type="caution">
    <text evidence="2">The sequence shown here is derived from an EMBL/GenBank/DDBJ whole genome shotgun (WGS) entry which is preliminary data.</text>
</comment>
<sequence>MISQILDHLGSGRAFSAIRLGDSEGTVMDDPLADESEVAHSQRIWCGDQQVGQADVDRISHGLRSACEQADILGLPSAFQFGAHERYRRVFSALSKWQWPRPEQMLVDANLHWYLQLSGAMAPILRNRPVVGLVGCRDLAIPIQETFGVDEVRSWFVRGETQYPGEVTEPHWPDGFNRVMDTLSVAYPGQLFLVGAGILGKIYCQRIKSLGGVALDLGSVLDAWAGVVSRLRFGPHQRLFALEAARMPAATNYREALSDACRIANIQGLY</sequence>
<evidence type="ECO:0000259" key="1">
    <source>
        <dbReference type="Pfam" id="PF22882"/>
    </source>
</evidence>
<keyword evidence="3" id="KW-1185">Reference proteome</keyword>
<organism evidence="2 3">
    <name type="scientific">Sphingomonas ginsenosidivorax</name>
    <dbReference type="NCBI Taxonomy" id="862135"/>
    <lineage>
        <taxon>Bacteria</taxon>
        <taxon>Pseudomonadati</taxon>
        <taxon>Pseudomonadota</taxon>
        <taxon>Alphaproteobacteria</taxon>
        <taxon>Sphingomonadales</taxon>
        <taxon>Sphingomonadaceae</taxon>
        <taxon>Sphingomonas</taxon>
    </lineage>
</organism>
<proteinExistence type="predicted"/>
<dbReference type="RefSeq" id="WP_147079353.1">
    <property type="nucleotide sequence ID" value="NZ_VOQR01000001.1"/>
</dbReference>
<dbReference type="Pfam" id="PF22882">
    <property type="entry name" value="GT-D-like"/>
    <property type="match status" value="1"/>
</dbReference>